<dbReference type="InterPro" id="IPR025847">
    <property type="entry name" value="MEDS_domain"/>
</dbReference>
<dbReference type="RefSeq" id="WP_172825727.1">
    <property type="nucleotide sequence ID" value="NZ_LT629799.1"/>
</dbReference>
<dbReference type="Proteomes" id="UP000198825">
    <property type="component" value="Chromosome I"/>
</dbReference>
<dbReference type="NCBIfam" id="NF041045">
    <property type="entry name" value="RsbA_anti_sig"/>
    <property type="match status" value="1"/>
</dbReference>
<evidence type="ECO:0000313" key="3">
    <source>
        <dbReference type="Proteomes" id="UP000198825"/>
    </source>
</evidence>
<accession>A0A1H2LJ89</accession>
<dbReference type="Pfam" id="PF14417">
    <property type="entry name" value="MEDS"/>
    <property type="match status" value="1"/>
</dbReference>
<proteinExistence type="predicted"/>
<sequence>MTSTLVPARARQSYRHEAYVWSGRDEYVAGLAPFVLEGLDGGEEVNVGATPEHARWLRLALGARSTEVRFVDMTRLARNPARIIPSLLALLAECCGPGRPARAIGEPLWPGRGADEVVEAELHEALLNLVVDPDLPFWLVCPYDADQLPGSVLDAAGSSHPVIATPTSYAGSATYRGHDQAHALFGTDLPELDVPETDVWVAGTTLDLAAEQVTLRAAAGDLTSDRVVALSGVVRELVVDSVRRGADHARVRVWDEPGRLVAEVFDRTLVKDLLVGRRPPSHGWTDPVWTANQVCDLVQVRSNPRGTSVRLHLDK</sequence>
<keyword evidence="3" id="KW-1185">Reference proteome</keyword>
<feature type="domain" description="MEDS" evidence="1">
    <location>
        <begin position="15"/>
        <end position="161"/>
    </location>
</feature>
<name>A0A1H2LJ89_9ACTN</name>
<dbReference type="STRING" id="546874.SAMN04488544_0321"/>
<dbReference type="EMBL" id="LT629799">
    <property type="protein sequence ID" value="SDU81087.1"/>
    <property type="molecule type" value="Genomic_DNA"/>
</dbReference>
<evidence type="ECO:0000313" key="2">
    <source>
        <dbReference type="EMBL" id="SDU81087.1"/>
    </source>
</evidence>
<protein>
    <submittedName>
        <fullName evidence="2">MEDS: MEthanogen/methylotroph, DcmR Sensory domain</fullName>
    </submittedName>
</protein>
<dbReference type="InterPro" id="IPR047718">
    <property type="entry name" value="RsbA-like_anti_sig"/>
</dbReference>
<dbReference type="AlphaFoldDB" id="A0A1H2LJ89"/>
<organism evidence="2 3">
    <name type="scientific">Microlunatus sagamiharensis</name>
    <dbReference type="NCBI Taxonomy" id="546874"/>
    <lineage>
        <taxon>Bacteria</taxon>
        <taxon>Bacillati</taxon>
        <taxon>Actinomycetota</taxon>
        <taxon>Actinomycetes</taxon>
        <taxon>Propionibacteriales</taxon>
        <taxon>Propionibacteriaceae</taxon>
        <taxon>Microlunatus</taxon>
    </lineage>
</organism>
<reference evidence="3" key="1">
    <citation type="submission" date="2016-10" db="EMBL/GenBank/DDBJ databases">
        <authorList>
            <person name="Varghese N."/>
            <person name="Submissions S."/>
        </authorList>
    </citation>
    <scope>NUCLEOTIDE SEQUENCE [LARGE SCALE GENOMIC DNA]</scope>
    <source>
        <strain evidence="3">DSM 21743</strain>
    </source>
</reference>
<evidence type="ECO:0000259" key="1">
    <source>
        <dbReference type="Pfam" id="PF14417"/>
    </source>
</evidence>
<gene>
    <name evidence="2" type="ORF">SAMN04488544_0321</name>
</gene>